<proteinExistence type="predicted"/>
<comment type="caution">
    <text evidence="1">The sequence shown here is derived from an EMBL/GenBank/DDBJ whole genome shotgun (WGS) entry which is preliminary data.</text>
</comment>
<sequence>MEDWPTNFFTSLEYLANHAAKELDSYLLELTDDVNEAVEGILRSSEETISELTRDLQDFLGEDMERFFQEFIDPQLDYYVGVTDEEQEPEPLPFVTYVAATPAKNPACIGCENYHGYVYNGNLMVCGMHPYGWDGEECPDFLGMDYQEK</sequence>
<evidence type="ECO:0000313" key="1">
    <source>
        <dbReference type="EMBL" id="HGG03087.1"/>
    </source>
</evidence>
<protein>
    <submittedName>
        <fullName evidence="1">Uncharacterized protein</fullName>
    </submittedName>
</protein>
<reference evidence="1" key="1">
    <citation type="journal article" date="2020" name="mSystems">
        <title>Genome- and Community-Level Interaction Insights into Carbon Utilization and Element Cycling Functions of Hydrothermarchaeota in Hydrothermal Sediment.</title>
        <authorList>
            <person name="Zhou Z."/>
            <person name="Liu Y."/>
            <person name="Xu W."/>
            <person name="Pan J."/>
            <person name="Luo Z.H."/>
            <person name="Li M."/>
        </authorList>
    </citation>
    <scope>NUCLEOTIDE SEQUENCE [LARGE SCALE GENOMIC DNA]</scope>
    <source>
        <strain evidence="1">SpSt-374</strain>
    </source>
</reference>
<dbReference type="AlphaFoldDB" id="A0A7C4A098"/>
<accession>A0A7C4A098</accession>
<name>A0A7C4A098_9CYAN</name>
<dbReference type="EMBL" id="DSPX01000213">
    <property type="protein sequence ID" value="HGG03087.1"/>
    <property type="molecule type" value="Genomic_DNA"/>
</dbReference>
<organism evidence="1">
    <name type="scientific">Planktothricoides sp. SpSt-374</name>
    <dbReference type="NCBI Taxonomy" id="2282167"/>
    <lineage>
        <taxon>Bacteria</taxon>
        <taxon>Bacillati</taxon>
        <taxon>Cyanobacteriota</taxon>
        <taxon>Cyanophyceae</taxon>
        <taxon>Oscillatoriophycideae</taxon>
        <taxon>Oscillatoriales</taxon>
        <taxon>Oscillatoriaceae</taxon>
        <taxon>Planktothricoides</taxon>
    </lineage>
</organism>
<gene>
    <name evidence="1" type="ORF">ENR15_21210</name>
</gene>